<evidence type="ECO:0000256" key="1">
    <source>
        <dbReference type="SAM" id="MobiDB-lite"/>
    </source>
</evidence>
<feature type="compositionally biased region" description="Basic and acidic residues" evidence="1">
    <location>
        <begin position="1"/>
        <end position="24"/>
    </location>
</feature>
<evidence type="ECO:0000313" key="3">
    <source>
        <dbReference type="Proteomes" id="UP000716446"/>
    </source>
</evidence>
<dbReference type="AlphaFoldDB" id="A0A9N8PHI1"/>
<protein>
    <submittedName>
        <fullName evidence="2">Uncharacterized protein</fullName>
    </submittedName>
</protein>
<dbReference type="EMBL" id="CAIJEN010000015">
    <property type="protein sequence ID" value="CAD0095225.1"/>
    <property type="molecule type" value="Genomic_DNA"/>
</dbReference>
<name>A0A9N8PHI1_9PEZI</name>
<comment type="caution">
    <text evidence="2">The sequence shown here is derived from an EMBL/GenBank/DDBJ whole genome shotgun (WGS) entry which is preliminary data.</text>
</comment>
<accession>A0A9N8PHI1</accession>
<feature type="region of interest" description="Disordered" evidence="1">
    <location>
        <begin position="1"/>
        <end position="26"/>
    </location>
</feature>
<keyword evidence="3" id="KW-1185">Reference proteome</keyword>
<sequence length="59" mass="6725">MSDEEIKSYGEKHAHHGTLGEHMHGRQLGADPEVHDLVVGDQNELHRELKGRHMQMIAM</sequence>
<gene>
    <name evidence="2" type="ORF">AWRI4619_LOCUS8701</name>
</gene>
<reference evidence="2" key="1">
    <citation type="submission" date="2020-06" db="EMBL/GenBank/DDBJ databases">
        <authorList>
            <person name="Onetto C."/>
        </authorList>
    </citation>
    <scope>NUCLEOTIDE SEQUENCE</scope>
</reference>
<proteinExistence type="predicted"/>
<evidence type="ECO:0000313" key="2">
    <source>
        <dbReference type="EMBL" id="CAD0095225.1"/>
    </source>
</evidence>
<dbReference type="Proteomes" id="UP000716446">
    <property type="component" value="Unassembled WGS sequence"/>
</dbReference>
<organism evidence="2 3">
    <name type="scientific">Aureobasidium vineae</name>
    <dbReference type="NCBI Taxonomy" id="2773715"/>
    <lineage>
        <taxon>Eukaryota</taxon>
        <taxon>Fungi</taxon>
        <taxon>Dikarya</taxon>
        <taxon>Ascomycota</taxon>
        <taxon>Pezizomycotina</taxon>
        <taxon>Dothideomycetes</taxon>
        <taxon>Dothideomycetidae</taxon>
        <taxon>Dothideales</taxon>
        <taxon>Saccotheciaceae</taxon>
        <taxon>Aureobasidium</taxon>
    </lineage>
</organism>